<dbReference type="AlphaFoldDB" id="A0A4Q7YPG2"/>
<gene>
    <name evidence="1" type="ORF">BDD14_0011</name>
</gene>
<accession>A0A4Q7YPG2</accession>
<keyword evidence="2" id="KW-1185">Reference proteome</keyword>
<evidence type="ECO:0000313" key="1">
    <source>
        <dbReference type="EMBL" id="RZU38741.1"/>
    </source>
</evidence>
<sequence>MLKQGASVESNFRLFKPLLTPCNLQRAGCNVMLLVMNGHSVI</sequence>
<protein>
    <submittedName>
        <fullName evidence="1">Uncharacterized protein</fullName>
    </submittedName>
</protein>
<proteinExistence type="predicted"/>
<organism evidence="1 2">
    <name type="scientific">Edaphobacter modestus</name>
    <dbReference type="NCBI Taxonomy" id="388466"/>
    <lineage>
        <taxon>Bacteria</taxon>
        <taxon>Pseudomonadati</taxon>
        <taxon>Acidobacteriota</taxon>
        <taxon>Terriglobia</taxon>
        <taxon>Terriglobales</taxon>
        <taxon>Acidobacteriaceae</taxon>
        <taxon>Edaphobacter</taxon>
    </lineage>
</organism>
<dbReference type="EMBL" id="SHKW01000001">
    <property type="protein sequence ID" value="RZU38741.1"/>
    <property type="molecule type" value="Genomic_DNA"/>
</dbReference>
<reference evidence="1 2" key="1">
    <citation type="submission" date="2019-02" db="EMBL/GenBank/DDBJ databases">
        <title>Genomic Encyclopedia of Archaeal and Bacterial Type Strains, Phase II (KMG-II): from individual species to whole genera.</title>
        <authorList>
            <person name="Goeker M."/>
        </authorList>
    </citation>
    <scope>NUCLEOTIDE SEQUENCE [LARGE SCALE GENOMIC DNA]</scope>
    <source>
        <strain evidence="1 2">DSM 18101</strain>
    </source>
</reference>
<evidence type="ECO:0000313" key="2">
    <source>
        <dbReference type="Proteomes" id="UP000292958"/>
    </source>
</evidence>
<dbReference type="Proteomes" id="UP000292958">
    <property type="component" value="Unassembled WGS sequence"/>
</dbReference>
<comment type="caution">
    <text evidence="1">The sequence shown here is derived from an EMBL/GenBank/DDBJ whole genome shotgun (WGS) entry which is preliminary data.</text>
</comment>
<name>A0A4Q7YPG2_9BACT</name>